<dbReference type="InterPro" id="IPR011990">
    <property type="entry name" value="TPR-like_helical_dom_sf"/>
</dbReference>
<dbReference type="GO" id="GO:0032040">
    <property type="term" value="C:small-subunit processome"/>
    <property type="evidence" value="ECO:0007669"/>
    <property type="project" value="TreeGrafter"/>
</dbReference>
<keyword evidence="3" id="KW-0698">rRNA processing</keyword>
<evidence type="ECO:0000259" key="8">
    <source>
        <dbReference type="Pfam" id="PF24892"/>
    </source>
</evidence>
<dbReference type="Gramene" id="GBG80828">
    <property type="protein sequence ID" value="GBG80828"/>
    <property type="gene ID" value="CBR_g31384"/>
</dbReference>
<sequence length="744" mass="83382">MLPGLEDLENRGLFSREEIKQIIKKRQDFEYLLKRRSRVKEDFLRYLAYETQLESLRALRKRAILRNMKAKKIQWKRSCADGAIVNQLVLIYDRAVTKFKGDLRLWMMYLEFCREQNLRRQLRKVLARALQYHPTVPGLWMYAASYEFTMQKNMLSARAQMQRGLRMCPKSESMWIEYFKMELTYLAKLQARREVLGIGPLPKIARITTTDKDGARGYGGDGGEDVVMGDQEDDEDEGGGGGGRREESEKGGGMNGGGKKPTAIASGVGNRVGENDGDDDDEEEKEEEEEEEEEEEGGDEGAKNAKGRVVSGHQQGGPSGRVGGKDKDDEGEGQTGKQEEEGSDISTRLAKIIYGNAIAAIPDSLNFRRKFLEVVALMPFDGKEEVEEDIYASLAKDFRKKEESWDCRARRWVSRQGMGSRVAIEKAIQRYACFLEAAFNCTVEAVGRSQTSLREAEDMATLLLSLCERAEAAGASSHLMFTRHVRVLLNSGRDADALAVAARACEDESLNKSGNVWVVRLDLEMLHHNSLAMKNTDTDEDVAAAAALADDDDNHGWEGVEHYRQRMEALLEQALSVVPLSEAKPLWGKAICFFRESKASWDRLMKMAEKALALGCGTSGRSGPEVAIMLIDSSMDIGGVQDARKTYNRLLALPGAGLALFRHCIDMETYGDWAGEVNAASHIDRLFDMASSLYGEHDADIWLDYCKHKMKVGDAAGAARVHWKAKKMLKDPREFLEGYHRLQC</sequence>
<evidence type="ECO:0000313" key="9">
    <source>
        <dbReference type="EMBL" id="GBG80828.1"/>
    </source>
</evidence>
<evidence type="ECO:0008006" key="11">
    <source>
        <dbReference type="Google" id="ProtNLM"/>
    </source>
</evidence>
<dbReference type="Gene3D" id="1.25.40.10">
    <property type="entry name" value="Tetratricopeptide repeat domain"/>
    <property type="match status" value="2"/>
</dbReference>
<feature type="domain" description="U3 small nucleolar RNA-associated protein 6 N-terminal" evidence="7">
    <location>
        <begin position="1"/>
        <end position="75"/>
    </location>
</feature>
<dbReference type="STRING" id="69332.A0A388LEU8"/>
<evidence type="ECO:0000256" key="2">
    <source>
        <dbReference type="ARBA" id="ARBA00010734"/>
    </source>
</evidence>
<organism evidence="9 10">
    <name type="scientific">Chara braunii</name>
    <name type="common">Braun's stonewort</name>
    <dbReference type="NCBI Taxonomy" id="69332"/>
    <lineage>
        <taxon>Eukaryota</taxon>
        <taxon>Viridiplantae</taxon>
        <taxon>Streptophyta</taxon>
        <taxon>Charophyceae</taxon>
        <taxon>Charales</taxon>
        <taxon>Characeae</taxon>
        <taxon>Chara</taxon>
    </lineage>
</organism>
<evidence type="ECO:0000259" key="7">
    <source>
        <dbReference type="Pfam" id="PF08640"/>
    </source>
</evidence>
<dbReference type="InterPro" id="IPR013949">
    <property type="entry name" value="Utp6"/>
</dbReference>
<keyword evidence="10" id="KW-1185">Reference proteome</keyword>
<dbReference type="SUPFAM" id="SSF48452">
    <property type="entry name" value="TPR-like"/>
    <property type="match status" value="1"/>
</dbReference>
<dbReference type="PANTHER" id="PTHR23271:SF1">
    <property type="entry name" value="U3 SMALL NUCLEOLAR RNA-ASSOCIATED PROTEIN 6 HOMOLOG"/>
    <property type="match status" value="1"/>
</dbReference>
<protein>
    <recommendedName>
        <fullName evidence="11">U3 small nucleolar RNA-associated protein 6 homolog</fullName>
    </recommendedName>
</protein>
<dbReference type="InterPro" id="IPR055347">
    <property type="entry name" value="UTP6_N"/>
</dbReference>
<comment type="subcellular location">
    <subcellularLocation>
        <location evidence="1">Nucleus</location>
        <location evidence="1">Nucleolus</location>
    </subcellularLocation>
</comment>
<dbReference type="InterPro" id="IPR003107">
    <property type="entry name" value="HAT"/>
</dbReference>
<feature type="region of interest" description="Disordered" evidence="6">
    <location>
        <begin position="211"/>
        <end position="344"/>
    </location>
</feature>
<feature type="compositionally biased region" description="Acidic residues" evidence="6">
    <location>
        <begin position="275"/>
        <end position="299"/>
    </location>
</feature>
<dbReference type="Pfam" id="PF24892">
    <property type="entry name" value="UTP6_C"/>
    <property type="match status" value="1"/>
</dbReference>
<keyword evidence="5" id="KW-0539">Nucleus</keyword>
<keyword evidence="4" id="KW-0677">Repeat</keyword>
<evidence type="ECO:0000256" key="5">
    <source>
        <dbReference type="ARBA" id="ARBA00023242"/>
    </source>
</evidence>
<evidence type="ECO:0000256" key="3">
    <source>
        <dbReference type="ARBA" id="ARBA00022552"/>
    </source>
</evidence>
<dbReference type="GO" id="GO:0000462">
    <property type="term" value="P:maturation of SSU-rRNA from tricistronic rRNA transcript (SSU-rRNA, 5.8S rRNA, LSU-rRNA)"/>
    <property type="evidence" value="ECO:0007669"/>
    <property type="project" value="InterPro"/>
</dbReference>
<dbReference type="Pfam" id="PF08640">
    <property type="entry name" value="U3_assoc_6"/>
    <property type="match status" value="1"/>
</dbReference>
<dbReference type="OMA" id="PSIWVEY"/>
<dbReference type="PANTHER" id="PTHR23271">
    <property type="entry name" value="HEPATOCELLULAR CARCINOMA-ASSOCIATED ANTIGEN 66"/>
    <property type="match status" value="1"/>
</dbReference>
<evidence type="ECO:0000256" key="4">
    <source>
        <dbReference type="ARBA" id="ARBA00022737"/>
    </source>
</evidence>
<gene>
    <name evidence="9" type="ORF">CBR_g31384</name>
</gene>
<evidence type="ECO:0000256" key="6">
    <source>
        <dbReference type="SAM" id="MobiDB-lite"/>
    </source>
</evidence>
<reference evidence="9 10" key="1">
    <citation type="journal article" date="2018" name="Cell">
        <title>The Chara Genome: Secondary Complexity and Implications for Plant Terrestrialization.</title>
        <authorList>
            <person name="Nishiyama T."/>
            <person name="Sakayama H."/>
            <person name="Vries J.D."/>
            <person name="Buschmann H."/>
            <person name="Saint-Marcoux D."/>
            <person name="Ullrich K.K."/>
            <person name="Haas F.B."/>
            <person name="Vanderstraeten L."/>
            <person name="Becker D."/>
            <person name="Lang D."/>
            <person name="Vosolsobe S."/>
            <person name="Rombauts S."/>
            <person name="Wilhelmsson P.K.I."/>
            <person name="Janitza P."/>
            <person name="Kern R."/>
            <person name="Heyl A."/>
            <person name="Rumpler F."/>
            <person name="Villalobos L.I.A.C."/>
            <person name="Clay J.M."/>
            <person name="Skokan R."/>
            <person name="Toyoda A."/>
            <person name="Suzuki Y."/>
            <person name="Kagoshima H."/>
            <person name="Schijlen E."/>
            <person name="Tajeshwar N."/>
            <person name="Catarino B."/>
            <person name="Hetherington A.J."/>
            <person name="Saltykova A."/>
            <person name="Bonnot C."/>
            <person name="Breuninger H."/>
            <person name="Symeonidi A."/>
            <person name="Radhakrishnan G.V."/>
            <person name="Van Nieuwerburgh F."/>
            <person name="Deforce D."/>
            <person name="Chang C."/>
            <person name="Karol K.G."/>
            <person name="Hedrich R."/>
            <person name="Ulvskov P."/>
            <person name="Glockner G."/>
            <person name="Delwiche C.F."/>
            <person name="Petrasek J."/>
            <person name="Van de Peer Y."/>
            <person name="Friml J."/>
            <person name="Beilby M."/>
            <person name="Dolan L."/>
            <person name="Kohara Y."/>
            <person name="Sugano S."/>
            <person name="Fujiyama A."/>
            <person name="Delaux P.-M."/>
            <person name="Quint M."/>
            <person name="TheiBen G."/>
            <person name="Hagemann M."/>
            <person name="Harholt J."/>
            <person name="Dunand C."/>
            <person name="Zachgo S."/>
            <person name="Langdale J."/>
            <person name="Maumus F."/>
            <person name="Straeten D.V.D."/>
            <person name="Gould S.B."/>
            <person name="Rensing S.A."/>
        </authorList>
    </citation>
    <scope>NUCLEOTIDE SEQUENCE [LARGE SCALE GENOMIC DNA]</scope>
    <source>
        <strain evidence="9 10">S276</strain>
    </source>
</reference>
<comment type="similarity">
    <text evidence="2">Belongs to the UTP6 family.</text>
</comment>
<dbReference type="Proteomes" id="UP000265515">
    <property type="component" value="Unassembled WGS sequence"/>
</dbReference>
<feature type="domain" description="U3 small nucleolar RNA-associated protein 6 homolog C-terminal" evidence="8">
    <location>
        <begin position="623"/>
        <end position="729"/>
    </location>
</feature>
<name>A0A388LEU8_CHABU</name>
<comment type="caution">
    <text evidence="9">The sequence shown here is derived from an EMBL/GenBank/DDBJ whole genome shotgun (WGS) entry which is preliminary data.</text>
</comment>
<evidence type="ECO:0000256" key="1">
    <source>
        <dbReference type="ARBA" id="ARBA00004604"/>
    </source>
</evidence>
<dbReference type="InterPro" id="IPR056907">
    <property type="entry name" value="UTP6_C"/>
</dbReference>
<dbReference type="EMBL" id="BFEA01000358">
    <property type="protein sequence ID" value="GBG80828.1"/>
    <property type="molecule type" value="Genomic_DNA"/>
</dbReference>
<dbReference type="GO" id="GO:0034388">
    <property type="term" value="C:Pwp2p-containing subcomplex of 90S preribosome"/>
    <property type="evidence" value="ECO:0007669"/>
    <property type="project" value="TreeGrafter"/>
</dbReference>
<dbReference type="SMART" id="SM00386">
    <property type="entry name" value="HAT"/>
    <property type="match status" value="6"/>
</dbReference>
<dbReference type="OrthoDB" id="28112at2759"/>
<proteinExistence type="inferred from homology"/>
<evidence type="ECO:0000313" key="10">
    <source>
        <dbReference type="Proteomes" id="UP000265515"/>
    </source>
</evidence>
<accession>A0A388LEU8</accession>
<dbReference type="AlphaFoldDB" id="A0A388LEU8"/>
<dbReference type="GO" id="GO:0030515">
    <property type="term" value="F:snoRNA binding"/>
    <property type="evidence" value="ECO:0007669"/>
    <property type="project" value="InterPro"/>
</dbReference>